<dbReference type="InterPro" id="IPR027417">
    <property type="entry name" value="P-loop_NTPase"/>
</dbReference>
<dbReference type="PANTHER" id="PTHR42771:SF2">
    <property type="entry name" value="IRON(3+)-HYDROXAMATE IMPORT ATP-BINDING PROTEIN FHUC"/>
    <property type="match status" value="1"/>
</dbReference>
<dbReference type="Proteomes" id="UP000199012">
    <property type="component" value="Unassembled WGS sequence"/>
</dbReference>
<evidence type="ECO:0000256" key="4">
    <source>
        <dbReference type="ARBA" id="ARBA00022496"/>
    </source>
</evidence>
<dbReference type="SUPFAM" id="SSF52540">
    <property type="entry name" value="P-loop containing nucleoside triphosphate hydrolases"/>
    <property type="match status" value="1"/>
</dbReference>
<dbReference type="Pfam" id="PF00005">
    <property type="entry name" value="ABC_tran"/>
    <property type="match status" value="1"/>
</dbReference>
<keyword evidence="4" id="KW-0410">Iron transport</keyword>
<dbReference type="STRING" id="988821.SAMN05421867_11934"/>
<feature type="compositionally biased region" description="Basic residues" evidence="10">
    <location>
        <begin position="283"/>
        <end position="294"/>
    </location>
</feature>
<organism evidence="12 13">
    <name type="scientific">Cellulomonas marina</name>
    <dbReference type="NCBI Taxonomy" id="988821"/>
    <lineage>
        <taxon>Bacteria</taxon>
        <taxon>Bacillati</taxon>
        <taxon>Actinomycetota</taxon>
        <taxon>Actinomycetes</taxon>
        <taxon>Micrococcales</taxon>
        <taxon>Cellulomonadaceae</taxon>
        <taxon>Cellulomonas</taxon>
    </lineage>
</organism>
<evidence type="ECO:0000259" key="11">
    <source>
        <dbReference type="PROSITE" id="PS50893"/>
    </source>
</evidence>
<feature type="domain" description="ABC transporter" evidence="11">
    <location>
        <begin position="31"/>
        <end position="267"/>
    </location>
</feature>
<dbReference type="InterPro" id="IPR051535">
    <property type="entry name" value="Siderophore_ABC-ATPase"/>
</dbReference>
<keyword evidence="6 12" id="KW-0067">ATP-binding</keyword>
<dbReference type="EMBL" id="FOKA01000019">
    <property type="protein sequence ID" value="SFB38296.1"/>
    <property type="molecule type" value="Genomic_DNA"/>
</dbReference>
<evidence type="ECO:0000256" key="9">
    <source>
        <dbReference type="ARBA" id="ARBA00023136"/>
    </source>
</evidence>
<dbReference type="AlphaFoldDB" id="A0A1I1ALQ7"/>
<keyword evidence="9" id="KW-0472">Membrane</keyword>
<evidence type="ECO:0000256" key="6">
    <source>
        <dbReference type="ARBA" id="ARBA00022840"/>
    </source>
</evidence>
<evidence type="ECO:0000256" key="7">
    <source>
        <dbReference type="ARBA" id="ARBA00023004"/>
    </source>
</evidence>
<dbReference type="GO" id="GO:0006826">
    <property type="term" value="P:iron ion transport"/>
    <property type="evidence" value="ECO:0007669"/>
    <property type="project" value="UniProtKB-KW"/>
</dbReference>
<dbReference type="FunFam" id="3.40.50.300:FF:000134">
    <property type="entry name" value="Iron-enterobactin ABC transporter ATP-binding protein"/>
    <property type="match status" value="1"/>
</dbReference>
<evidence type="ECO:0000313" key="13">
    <source>
        <dbReference type="Proteomes" id="UP000199012"/>
    </source>
</evidence>
<feature type="compositionally biased region" description="Low complexity" evidence="10">
    <location>
        <begin position="1"/>
        <end position="13"/>
    </location>
</feature>
<evidence type="ECO:0000256" key="8">
    <source>
        <dbReference type="ARBA" id="ARBA00023065"/>
    </source>
</evidence>
<dbReference type="CDD" id="cd03214">
    <property type="entry name" value="ABC_Iron-Siderophores_B12_Hemin"/>
    <property type="match status" value="1"/>
</dbReference>
<evidence type="ECO:0000256" key="5">
    <source>
        <dbReference type="ARBA" id="ARBA00022741"/>
    </source>
</evidence>
<evidence type="ECO:0000256" key="10">
    <source>
        <dbReference type="SAM" id="MobiDB-lite"/>
    </source>
</evidence>
<dbReference type="PROSITE" id="PS00211">
    <property type="entry name" value="ABC_TRANSPORTER_1"/>
    <property type="match status" value="1"/>
</dbReference>
<keyword evidence="8" id="KW-0406">Ion transport</keyword>
<name>A0A1I1ALQ7_9CELL</name>
<evidence type="ECO:0000256" key="1">
    <source>
        <dbReference type="ARBA" id="ARBA00004202"/>
    </source>
</evidence>
<protein>
    <submittedName>
        <fullName evidence="12">Iron complex transport system ATP-binding protein</fullName>
    </submittedName>
</protein>
<feature type="region of interest" description="Disordered" evidence="10">
    <location>
        <begin position="1"/>
        <end position="21"/>
    </location>
</feature>
<dbReference type="GO" id="GO:0005524">
    <property type="term" value="F:ATP binding"/>
    <property type="evidence" value="ECO:0007669"/>
    <property type="project" value="UniProtKB-KW"/>
</dbReference>
<dbReference type="PROSITE" id="PS50893">
    <property type="entry name" value="ABC_TRANSPORTER_2"/>
    <property type="match status" value="1"/>
</dbReference>
<reference evidence="13" key="1">
    <citation type="submission" date="2016-10" db="EMBL/GenBank/DDBJ databases">
        <authorList>
            <person name="Varghese N."/>
            <person name="Submissions S."/>
        </authorList>
    </citation>
    <scope>NUCLEOTIDE SEQUENCE [LARGE SCALE GENOMIC DNA]</scope>
    <source>
        <strain evidence="13">CGMCC 4.6945</strain>
    </source>
</reference>
<dbReference type="GO" id="GO:0005886">
    <property type="term" value="C:plasma membrane"/>
    <property type="evidence" value="ECO:0007669"/>
    <property type="project" value="UniProtKB-SubCell"/>
</dbReference>
<comment type="subcellular location">
    <subcellularLocation>
        <location evidence="1">Cell membrane</location>
        <topology evidence="1">Peripheral membrane protein</topology>
    </subcellularLocation>
</comment>
<evidence type="ECO:0000256" key="3">
    <source>
        <dbReference type="ARBA" id="ARBA00022475"/>
    </source>
</evidence>
<keyword evidence="7" id="KW-0408">Iron</keyword>
<sequence>MTTTRPADAAAPAEHVRAHATVDPVPAGPALSGRGLHLAYDGHVVAADVSLALRAGTVTALVGPNGSGKSTVLRALARLHRPGAGEVLLPEGDAAALDTRAFARRVTLLAQSRPVPGGVTVREVVAYGRHPHRARWRGTDHDGARAVAHALAVTGTAAMADRAVDELSGGELQRVWFATCLAQDTAVLLLDEPTNHLDLRYQVEVLDLVRDLADEHGVAVGVVLHDLDQAAAVADQVVLLHGGAVVSAGTPAEVLTAADLSAVYGLPVEVSTDPRTGLVHTHPVSRHAARRPAVRRPEPVPVA</sequence>
<feature type="region of interest" description="Disordered" evidence="10">
    <location>
        <begin position="277"/>
        <end position="303"/>
    </location>
</feature>
<dbReference type="GO" id="GO:0016887">
    <property type="term" value="F:ATP hydrolysis activity"/>
    <property type="evidence" value="ECO:0007669"/>
    <property type="project" value="InterPro"/>
</dbReference>
<keyword evidence="13" id="KW-1185">Reference proteome</keyword>
<keyword evidence="2" id="KW-0813">Transport</keyword>
<proteinExistence type="predicted"/>
<keyword evidence="3" id="KW-1003">Cell membrane</keyword>
<dbReference type="PANTHER" id="PTHR42771">
    <property type="entry name" value="IRON(3+)-HYDROXAMATE IMPORT ATP-BINDING PROTEIN FHUC"/>
    <property type="match status" value="1"/>
</dbReference>
<dbReference type="SMART" id="SM00382">
    <property type="entry name" value="AAA"/>
    <property type="match status" value="1"/>
</dbReference>
<accession>A0A1I1ALQ7</accession>
<evidence type="ECO:0000256" key="2">
    <source>
        <dbReference type="ARBA" id="ARBA00022448"/>
    </source>
</evidence>
<dbReference type="InterPro" id="IPR003593">
    <property type="entry name" value="AAA+_ATPase"/>
</dbReference>
<dbReference type="InterPro" id="IPR003439">
    <property type="entry name" value="ABC_transporter-like_ATP-bd"/>
</dbReference>
<dbReference type="Gene3D" id="3.40.50.300">
    <property type="entry name" value="P-loop containing nucleotide triphosphate hydrolases"/>
    <property type="match status" value="1"/>
</dbReference>
<keyword evidence="5" id="KW-0547">Nucleotide-binding</keyword>
<evidence type="ECO:0000313" key="12">
    <source>
        <dbReference type="EMBL" id="SFB38296.1"/>
    </source>
</evidence>
<gene>
    <name evidence="12" type="ORF">SAMN05421867_11934</name>
</gene>
<dbReference type="InterPro" id="IPR017871">
    <property type="entry name" value="ABC_transporter-like_CS"/>
</dbReference>